<keyword evidence="1" id="KW-0812">Transmembrane</keyword>
<accession>A0A3P3R5M9</accession>
<feature type="transmembrane region" description="Helical" evidence="1">
    <location>
        <begin position="12"/>
        <end position="34"/>
    </location>
</feature>
<sequence length="91" mass="10144">MTTHVSKSRIRLGIESVVTLAVLVVLFVASEWIAMRFLQIPGYLIMAGFDLLQNTLLPGLTGTAFWALFAAYLTVISMAIGYIVHQMRTRK</sequence>
<dbReference type="AlphaFoldDB" id="A0A3P3R5M9"/>
<reference evidence="2 3" key="1">
    <citation type="submission" date="2018-11" db="EMBL/GenBank/DDBJ databases">
        <title>Taxonoimc description of Halomarina strain SPP-AMP-1.</title>
        <authorList>
            <person name="Pal Y."/>
            <person name="Srinivasana K."/>
            <person name="Verma A."/>
            <person name="Kumar P."/>
        </authorList>
    </citation>
    <scope>NUCLEOTIDE SEQUENCE [LARGE SCALE GENOMIC DNA]</scope>
    <source>
        <strain evidence="2 3">SPP-AMP-1</strain>
    </source>
</reference>
<evidence type="ECO:0000256" key="1">
    <source>
        <dbReference type="SAM" id="Phobius"/>
    </source>
</evidence>
<keyword evidence="3" id="KW-1185">Reference proteome</keyword>
<keyword evidence="1" id="KW-1133">Transmembrane helix</keyword>
<comment type="caution">
    <text evidence="2">The sequence shown here is derived from an EMBL/GenBank/DDBJ whole genome shotgun (WGS) entry which is preliminary data.</text>
</comment>
<organism evidence="2 3">
    <name type="scientific">Halocatena pleomorpha</name>
    <dbReference type="NCBI Taxonomy" id="1785090"/>
    <lineage>
        <taxon>Archaea</taxon>
        <taxon>Methanobacteriati</taxon>
        <taxon>Methanobacteriota</taxon>
        <taxon>Stenosarchaea group</taxon>
        <taxon>Halobacteria</taxon>
        <taxon>Halobacteriales</taxon>
        <taxon>Natronomonadaceae</taxon>
        <taxon>Halocatena</taxon>
    </lineage>
</organism>
<dbReference type="RefSeq" id="WP_124956076.1">
    <property type="nucleotide sequence ID" value="NZ_RRCH01000032.1"/>
</dbReference>
<feature type="transmembrane region" description="Helical" evidence="1">
    <location>
        <begin position="64"/>
        <end position="84"/>
    </location>
</feature>
<evidence type="ECO:0000313" key="2">
    <source>
        <dbReference type="EMBL" id="RRJ28801.1"/>
    </source>
</evidence>
<name>A0A3P3R5M9_9EURY</name>
<keyword evidence="1" id="KW-0472">Membrane</keyword>
<evidence type="ECO:0000313" key="3">
    <source>
        <dbReference type="Proteomes" id="UP000282322"/>
    </source>
</evidence>
<protein>
    <submittedName>
        <fullName evidence="2">Uncharacterized protein</fullName>
    </submittedName>
</protein>
<dbReference type="Proteomes" id="UP000282322">
    <property type="component" value="Unassembled WGS sequence"/>
</dbReference>
<dbReference type="OrthoDB" id="293663at2157"/>
<gene>
    <name evidence="2" type="ORF">EIK79_14865</name>
</gene>
<proteinExistence type="predicted"/>
<dbReference type="EMBL" id="RRCH01000032">
    <property type="protein sequence ID" value="RRJ28801.1"/>
    <property type="molecule type" value="Genomic_DNA"/>
</dbReference>